<keyword evidence="2" id="KW-1185">Reference proteome</keyword>
<dbReference type="RefSeq" id="WP_099246983.1">
    <property type="nucleotide sequence ID" value="NZ_FXXP01000002.1"/>
</dbReference>
<dbReference type="OrthoDB" id="9779889at2"/>
<dbReference type="AlphaFoldDB" id="A0A238JEU3"/>
<name>A0A238JEU3_9RHOB</name>
<gene>
    <name evidence="1" type="ORF">TRP8649_03282</name>
</gene>
<accession>A0A238JEU3</accession>
<dbReference type="EMBL" id="FXXP01000002">
    <property type="protein sequence ID" value="SMX29149.1"/>
    <property type="molecule type" value="Genomic_DNA"/>
</dbReference>
<dbReference type="Gene3D" id="6.20.20.10">
    <property type="match status" value="1"/>
</dbReference>
<dbReference type="SUPFAM" id="SSF57938">
    <property type="entry name" value="DnaJ/Hsp40 cysteine-rich domain"/>
    <property type="match status" value="1"/>
</dbReference>
<sequence>MSDAAPFSQKYQIIVCPRCNGSGVEDRRSVYDGVTTVRRCQTCGGARVVEERTVVTISKVEKVKAGDDWR</sequence>
<organism evidence="1 2">
    <name type="scientific">Pelagimonas phthalicica</name>
    <dbReference type="NCBI Taxonomy" id="1037362"/>
    <lineage>
        <taxon>Bacteria</taxon>
        <taxon>Pseudomonadati</taxon>
        <taxon>Pseudomonadota</taxon>
        <taxon>Alphaproteobacteria</taxon>
        <taxon>Rhodobacterales</taxon>
        <taxon>Roseobacteraceae</taxon>
        <taxon>Pelagimonas</taxon>
    </lineage>
</organism>
<protein>
    <submittedName>
        <fullName evidence="1">Uncharacterized protein</fullName>
    </submittedName>
</protein>
<evidence type="ECO:0000313" key="2">
    <source>
        <dbReference type="Proteomes" id="UP000225972"/>
    </source>
</evidence>
<proteinExistence type="predicted"/>
<dbReference type="Proteomes" id="UP000225972">
    <property type="component" value="Unassembled WGS sequence"/>
</dbReference>
<evidence type="ECO:0000313" key="1">
    <source>
        <dbReference type="EMBL" id="SMX29149.1"/>
    </source>
</evidence>
<dbReference type="InterPro" id="IPR036410">
    <property type="entry name" value="HSP_DnaJ_Cys-rich_dom_sf"/>
</dbReference>
<reference evidence="2" key="1">
    <citation type="submission" date="2017-05" db="EMBL/GenBank/DDBJ databases">
        <authorList>
            <person name="Rodrigo-Torres L."/>
            <person name="Arahal R. D."/>
            <person name="Lucena T."/>
        </authorList>
    </citation>
    <scope>NUCLEOTIDE SEQUENCE [LARGE SCALE GENOMIC DNA]</scope>
    <source>
        <strain evidence="2">CECT 8649</strain>
    </source>
</reference>